<name>A0A1F7WUA5_9BACT</name>
<evidence type="ECO:0000313" key="2">
    <source>
        <dbReference type="Proteomes" id="UP000178812"/>
    </source>
</evidence>
<organism evidence="1 2">
    <name type="scientific">Candidatus Woesebacteria bacterium GWB1_43_5</name>
    <dbReference type="NCBI Taxonomy" id="1802474"/>
    <lineage>
        <taxon>Bacteria</taxon>
        <taxon>Candidatus Woeseibacteriota</taxon>
    </lineage>
</organism>
<sequence>MRKLKESEITCPELSRAVNEAEFEAIGQMGMIPDGYAYDEKWGNHLKSRGTGKCESKCPHPDCNKRVRITLTAPKIEVGAIDRSLISAYDVLGAKETIQVSGHNCFLGKQKR</sequence>
<gene>
    <name evidence="1" type="ORF">A2125_01655</name>
</gene>
<dbReference type="EMBL" id="MGFM01000008">
    <property type="protein sequence ID" value="OGM06009.1"/>
    <property type="molecule type" value="Genomic_DNA"/>
</dbReference>
<protein>
    <submittedName>
        <fullName evidence="1">Uncharacterized protein</fullName>
    </submittedName>
</protein>
<evidence type="ECO:0000313" key="1">
    <source>
        <dbReference type="EMBL" id="OGM06009.1"/>
    </source>
</evidence>
<accession>A0A1F7WUA5</accession>
<dbReference type="Proteomes" id="UP000178812">
    <property type="component" value="Unassembled WGS sequence"/>
</dbReference>
<comment type="caution">
    <text evidence="1">The sequence shown here is derived from an EMBL/GenBank/DDBJ whole genome shotgun (WGS) entry which is preliminary data.</text>
</comment>
<proteinExistence type="predicted"/>
<reference evidence="1 2" key="1">
    <citation type="journal article" date="2016" name="Nat. Commun.">
        <title>Thousands of microbial genomes shed light on interconnected biogeochemical processes in an aquifer system.</title>
        <authorList>
            <person name="Anantharaman K."/>
            <person name="Brown C.T."/>
            <person name="Hug L.A."/>
            <person name="Sharon I."/>
            <person name="Castelle C.J."/>
            <person name="Probst A.J."/>
            <person name="Thomas B.C."/>
            <person name="Singh A."/>
            <person name="Wilkins M.J."/>
            <person name="Karaoz U."/>
            <person name="Brodie E.L."/>
            <person name="Williams K.H."/>
            <person name="Hubbard S.S."/>
            <person name="Banfield J.F."/>
        </authorList>
    </citation>
    <scope>NUCLEOTIDE SEQUENCE [LARGE SCALE GENOMIC DNA]</scope>
</reference>
<dbReference type="AlphaFoldDB" id="A0A1F7WUA5"/>